<evidence type="ECO:0000313" key="2">
    <source>
        <dbReference type="EMBL" id="GJN15306.1"/>
    </source>
</evidence>
<reference evidence="2" key="1">
    <citation type="journal article" date="2018" name="DNA Res.">
        <title>Multiple hybrid de novo genome assembly of finger millet, an orphan allotetraploid crop.</title>
        <authorList>
            <person name="Hatakeyama M."/>
            <person name="Aluri S."/>
            <person name="Balachadran M.T."/>
            <person name="Sivarajan S.R."/>
            <person name="Patrignani A."/>
            <person name="Gruter S."/>
            <person name="Poveda L."/>
            <person name="Shimizu-Inatsugi R."/>
            <person name="Baeten J."/>
            <person name="Francoijs K.J."/>
            <person name="Nataraja K.N."/>
            <person name="Reddy Y.A.N."/>
            <person name="Phadnis S."/>
            <person name="Ravikumar R.L."/>
            <person name="Schlapbach R."/>
            <person name="Sreeman S.M."/>
            <person name="Shimizu K.K."/>
        </authorList>
    </citation>
    <scope>NUCLEOTIDE SEQUENCE</scope>
</reference>
<dbReference type="AlphaFoldDB" id="A0AAV5DYK3"/>
<evidence type="ECO:0000313" key="3">
    <source>
        <dbReference type="Proteomes" id="UP001054889"/>
    </source>
</evidence>
<reference evidence="2" key="2">
    <citation type="submission" date="2021-12" db="EMBL/GenBank/DDBJ databases">
        <title>Resequencing data analysis of finger millet.</title>
        <authorList>
            <person name="Hatakeyama M."/>
            <person name="Aluri S."/>
            <person name="Balachadran M.T."/>
            <person name="Sivarajan S.R."/>
            <person name="Poveda L."/>
            <person name="Shimizu-Inatsugi R."/>
            <person name="Schlapbach R."/>
            <person name="Sreeman S.M."/>
            <person name="Shimizu K.K."/>
        </authorList>
    </citation>
    <scope>NUCLEOTIDE SEQUENCE</scope>
</reference>
<gene>
    <name evidence="2" type="primary">gb02205</name>
    <name evidence="2" type="ORF">PR202_gb02205</name>
</gene>
<dbReference type="Proteomes" id="UP001054889">
    <property type="component" value="Unassembled WGS sequence"/>
</dbReference>
<dbReference type="PANTHER" id="PTHR33065:SF186">
    <property type="entry name" value="OS08G0134900 PROTEIN"/>
    <property type="match status" value="1"/>
</dbReference>
<protein>
    <recommendedName>
        <fullName evidence="1">DUF6598 domain-containing protein</fullName>
    </recommendedName>
</protein>
<name>A0AAV5DYK3_ELECO</name>
<comment type="caution">
    <text evidence="2">The sequence shown here is derived from an EMBL/GenBank/DDBJ whole genome shotgun (WGS) entry which is preliminary data.</text>
</comment>
<dbReference type="InterPro" id="IPR046533">
    <property type="entry name" value="DUF6598"/>
</dbReference>
<dbReference type="PANTHER" id="PTHR33065">
    <property type="entry name" value="OS07G0486400 PROTEIN"/>
    <property type="match status" value="1"/>
</dbReference>
<evidence type="ECO:0000259" key="1">
    <source>
        <dbReference type="Pfam" id="PF20241"/>
    </source>
</evidence>
<organism evidence="2 3">
    <name type="scientific">Eleusine coracana subsp. coracana</name>
    <dbReference type="NCBI Taxonomy" id="191504"/>
    <lineage>
        <taxon>Eukaryota</taxon>
        <taxon>Viridiplantae</taxon>
        <taxon>Streptophyta</taxon>
        <taxon>Embryophyta</taxon>
        <taxon>Tracheophyta</taxon>
        <taxon>Spermatophyta</taxon>
        <taxon>Magnoliopsida</taxon>
        <taxon>Liliopsida</taxon>
        <taxon>Poales</taxon>
        <taxon>Poaceae</taxon>
        <taxon>PACMAD clade</taxon>
        <taxon>Chloridoideae</taxon>
        <taxon>Cynodonteae</taxon>
        <taxon>Eleusininae</taxon>
        <taxon>Eleusine</taxon>
    </lineage>
</organism>
<sequence>MFFEINLKIKDDTGDITTFSKGVIEHDTCISNGQKVMEHILTSWHSKVQLAYTPVPYAVTATLSVSMLEGAREFTGEVIAWTSKNETKIILHDSKVAGTSTELGADGSVALSRCLVAVPVDEKLVLRICVRDSAAEAECLEFTLGHLHDHRTCFLDSYKLRVDVEWTGILFTMREDVYERVGQTRLLL</sequence>
<dbReference type="Pfam" id="PF20241">
    <property type="entry name" value="DUF6598"/>
    <property type="match status" value="1"/>
</dbReference>
<keyword evidence="3" id="KW-1185">Reference proteome</keyword>
<accession>A0AAV5DYK3</accession>
<proteinExistence type="predicted"/>
<feature type="domain" description="DUF6598" evidence="1">
    <location>
        <begin position="1"/>
        <end position="164"/>
    </location>
</feature>
<dbReference type="EMBL" id="BQKI01000071">
    <property type="protein sequence ID" value="GJN15306.1"/>
    <property type="molecule type" value="Genomic_DNA"/>
</dbReference>